<name>A0A2B7YYZ1_9FUSO</name>
<dbReference type="RefSeq" id="WP_158412408.1">
    <property type="nucleotide sequence ID" value="NZ_CP077150.1"/>
</dbReference>
<evidence type="ECO:0008006" key="3">
    <source>
        <dbReference type="Google" id="ProtNLM"/>
    </source>
</evidence>
<proteinExistence type="predicted"/>
<dbReference type="Proteomes" id="UP000226179">
    <property type="component" value="Unassembled WGS sequence"/>
</dbReference>
<sequence length="100" mass="10846">MIGKILGIIPIYRLSNKLYKKGYKRISKVLDSLNYYLHNSIIPASCEIGEGTMIAYGGIGILIHGNSIIGKNCMIGQGITIGGKSGDKNEIFRGGMEELL</sequence>
<protein>
    <recommendedName>
        <fullName evidence="3">Serine acetyltransferase</fullName>
    </recommendedName>
</protein>
<comment type="caution">
    <text evidence="1">The sequence shown here is derived from an EMBL/GenBank/DDBJ whole genome shotgun (WGS) entry which is preliminary data.</text>
</comment>
<evidence type="ECO:0000313" key="1">
    <source>
        <dbReference type="EMBL" id="PGH25827.1"/>
    </source>
</evidence>
<dbReference type="InterPro" id="IPR011004">
    <property type="entry name" value="Trimer_LpxA-like_sf"/>
</dbReference>
<evidence type="ECO:0000313" key="2">
    <source>
        <dbReference type="Proteomes" id="UP000226179"/>
    </source>
</evidence>
<organism evidence="1 2">
    <name type="scientific">Fusobacterium animalis</name>
    <dbReference type="NCBI Taxonomy" id="76859"/>
    <lineage>
        <taxon>Bacteria</taxon>
        <taxon>Fusobacteriati</taxon>
        <taxon>Fusobacteriota</taxon>
        <taxon>Fusobacteriia</taxon>
        <taxon>Fusobacteriales</taxon>
        <taxon>Fusobacteriaceae</taxon>
        <taxon>Fusobacterium</taxon>
    </lineage>
</organism>
<dbReference type="Gene3D" id="2.160.10.10">
    <property type="entry name" value="Hexapeptide repeat proteins"/>
    <property type="match status" value="1"/>
</dbReference>
<dbReference type="SUPFAM" id="SSF51161">
    <property type="entry name" value="Trimeric LpxA-like enzymes"/>
    <property type="match status" value="1"/>
</dbReference>
<accession>A0A2B7YYZ1</accession>
<gene>
    <name evidence="1" type="ORF">RN90_10990</name>
</gene>
<reference evidence="1 2" key="1">
    <citation type="submission" date="2017-06" db="EMBL/GenBank/DDBJ databases">
        <title>Draft genome sequence of Fusobacterium nucleatum subsp. animalis KCOM 1280 (=ChDC F318).</title>
        <authorList>
            <person name="Kook J.-K."/>
            <person name="Park S.-N."/>
            <person name="Lim Y.K."/>
            <person name="Roh H."/>
        </authorList>
    </citation>
    <scope>NUCLEOTIDE SEQUENCE [LARGE SCALE GENOMIC DNA]</scope>
    <source>
        <strain evidence="2">KCOM 1280 ( ChDC F318)</strain>
    </source>
</reference>
<dbReference type="EMBL" id="NJGJ01000001">
    <property type="protein sequence ID" value="PGH25827.1"/>
    <property type="molecule type" value="Genomic_DNA"/>
</dbReference>
<dbReference type="AlphaFoldDB" id="A0A2B7YYZ1"/>